<gene>
    <name evidence="2" type="ORF">A8990_14624</name>
</gene>
<evidence type="ECO:0000259" key="1">
    <source>
        <dbReference type="Pfam" id="PF17801"/>
    </source>
</evidence>
<dbReference type="AlphaFoldDB" id="A0A3D9QTY1"/>
<feature type="domain" description="Alpha galactosidase C-terminal" evidence="1">
    <location>
        <begin position="55"/>
        <end position="115"/>
    </location>
</feature>
<evidence type="ECO:0000313" key="2">
    <source>
        <dbReference type="EMBL" id="REE66972.1"/>
    </source>
</evidence>
<proteinExistence type="predicted"/>
<protein>
    <recommendedName>
        <fullName evidence="1">Alpha galactosidase C-terminal domain-containing protein</fullName>
    </recommendedName>
</protein>
<dbReference type="InterPro" id="IPR013780">
    <property type="entry name" value="Glyco_hydro_b"/>
</dbReference>
<organism evidence="2 3">
    <name type="scientific">Paenibacillus taihuensis</name>
    <dbReference type="NCBI Taxonomy" id="1156355"/>
    <lineage>
        <taxon>Bacteria</taxon>
        <taxon>Bacillati</taxon>
        <taxon>Bacillota</taxon>
        <taxon>Bacilli</taxon>
        <taxon>Bacillales</taxon>
        <taxon>Paenibacillaceae</taxon>
        <taxon>Paenibacillus</taxon>
    </lineage>
</organism>
<dbReference type="Pfam" id="PF17801">
    <property type="entry name" value="Melibiase_C"/>
    <property type="match status" value="1"/>
</dbReference>
<dbReference type="Gene3D" id="2.60.40.1180">
    <property type="entry name" value="Golgi alpha-mannosidase II"/>
    <property type="match status" value="1"/>
</dbReference>
<dbReference type="SUPFAM" id="SSF51011">
    <property type="entry name" value="Glycosyl hydrolase domain"/>
    <property type="match status" value="1"/>
</dbReference>
<name>A0A3D9QTY1_9BACL</name>
<dbReference type="OrthoDB" id="9758822at2"/>
<sequence length="212" mass="24095">MFNGDELPALTQDRLDLLAKMLPLYPKQARPLDLYESNFSSKWLLRVDTSFDTWWVAALFNWEEEARSFSIRFDSDGLKPDRRYRIYDFWNQRPLGIARGSITIPGVASHDCKVIAIRENRPHPWLLSTDYHLTQGGVELGQLSWDEESLTLSGVFIGRRAGNAVLTFTVPETYAIRAIDCPGAAHQVTEEGVRLELTGLGGEDRSFKLMFA</sequence>
<evidence type="ECO:0000313" key="3">
    <source>
        <dbReference type="Proteomes" id="UP000256304"/>
    </source>
</evidence>
<dbReference type="RefSeq" id="WP_116192079.1">
    <property type="nucleotide sequence ID" value="NZ_QTTN01000046.1"/>
</dbReference>
<reference evidence="2 3" key="1">
    <citation type="submission" date="2018-08" db="EMBL/GenBank/DDBJ databases">
        <title>Genomic Encyclopedia of Type Strains, Phase III (KMG-III): the genomes of soil and plant-associated and newly described type strains.</title>
        <authorList>
            <person name="Whitman W."/>
        </authorList>
    </citation>
    <scope>NUCLEOTIDE SEQUENCE [LARGE SCALE GENOMIC DNA]</scope>
    <source>
        <strain evidence="2 3">CGMCC 1.10966</strain>
    </source>
</reference>
<accession>A0A3D9QTY1</accession>
<dbReference type="InterPro" id="IPR041233">
    <property type="entry name" value="Melibiase_C"/>
</dbReference>
<comment type="caution">
    <text evidence="2">The sequence shown here is derived from an EMBL/GenBank/DDBJ whole genome shotgun (WGS) entry which is preliminary data.</text>
</comment>
<dbReference type="EMBL" id="QTTN01000046">
    <property type="protein sequence ID" value="REE66972.1"/>
    <property type="molecule type" value="Genomic_DNA"/>
</dbReference>
<dbReference type="Proteomes" id="UP000256304">
    <property type="component" value="Unassembled WGS sequence"/>
</dbReference>
<keyword evidence="3" id="KW-1185">Reference proteome</keyword>